<dbReference type="AlphaFoldDB" id="A0A7T2VUX5"/>
<gene>
    <name evidence="3" type="ORF">I6G67_15695</name>
</gene>
<dbReference type="Pfam" id="PF06580">
    <property type="entry name" value="His_kinase"/>
    <property type="match status" value="1"/>
</dbReference>
<dbReference type="InterPro" id="IPR036890">
    <property type="entry name" value="HATPase_C_sf"/>
</dbReference>
<feature type="transmembrane region" description="Helical" evidence="1">
    <location>
        <begin position="161"/>
        <end position="180"/>
    </location>
</feature>
<keyword evidence="3" id="KW-0808">Transferase</keyword>
<evidence type="ECO:0000259" key="2">
    <source>
        <dbReference type="Pfam" id="PF06580"/>
    </source>
</evidence>
<dbReference type="InterPro" id="IPR010559">
    <property type="entry name" value="Sig_transdc_His_kin_internal"/>
</dbReference>
<dbReference type="RefSeq" id="WP_026056519.1">
    <property type="nucleotide sequence ID" value="NZ_BBTB01000013.1"/>
</dbReference>
<protein>
    <submittedName>
        <fullName evidence="3">Histidine kinase</fullName>
    </submittedName>
</protein>
<dbReference type="GO" id="GO:0000155">
    <property type="term" value="F:phosphorelay sensor kinase activity"/>
    <property type="evidence" value="ECO:0007669"/>
    <property type="project" value="InterPro"/>
</dbReference>
<organism evidence="3 4">
    <name type="scientific">Acinetobacter johnsonii</name>
    <dbReference type="NCBI Taxonomy" id="40214"/>
    <lineage>
        <taxon>Bacteria</taxon>
        <taxon>Pseudomonadati</taxon>
        <taxon>Pseudomonadota</taxon>
        <taxon>Gammaproteobacteria</taxon>
        <taxon>Moraxellales</taxon>
        <taxon>Moraxellaceae</taxon>
        <taxon>Acinetobacter</taxon>
    </lineage>
</organism>
<accession>A0A7T2VUX5</accession>
<keyword evidence="1" id="KW-0472">Membrane</keyword>
<feature type="transmembrane region" description="Helical" evidence="1">
    <location>
        <begin position="55"/>
        <end position="72"/>
    </location>
</feature>
<dbReference type="Gene3D" id="3.30.565.10">
    <property type="entry name" value="Histidine kinase-like ATPase, C-terminal domain"/>
    <property type="match status" value="1"/>
</dbReference>
<sequence length="384" mass="44155">MWSCRLNKIKSGRTRMSITNSRQLAEVQDAQSLTSSMAKPNISYLFSKIVQWPHLLELFVGGNLLAMLLALAEAQSWSNLVFEHVLGYMLYINWVLLSFAALMQHGQKKLQDLSLGMTLLSGFFLLQIIVLVTTLSLNILIFFGANFSFNGLTSAILWNDVVLHLGYGLLLGSFCFRYLYLREQWFRQQNSELNARVQAMQARIHPHFLFNSLNNVICLIAIDPDKAEQMLLNLSRLFRASFQELKLVKLSDEIELCQRYLAIEQIRLGDRLQVEWKIEHAELCKQVQIPLLTLQPLLENSIFHGVEKFLTKSTISVLIEILQNQVNIVITNPFTKETIHKRQGHGIAIENVKQRLEAYFGRTVSFQTYAGEGMYTTVVQYQYK</sequence>
<evidence type="ECO:0000313" key="3">
    <source>
        <dbReference type="EMBL" id="QPS03612.1"/>
    </source>
</evidence>
<dbReference type="PANTHER" id="PTHR34220:SF7">
    <property type="entry name" value="SENSOR HISTIDINE KINASE YPDA"/>
    <property type="match status" value="1"/>
</dbReference>
<keyword evidence="1" id="KW-0812">Transmembrane</keyword>
<evidence type="ECO:0000313" key="4">
    <source>
        <dbReference type="Proteomes" id="UP000595107"/>
    </source>
</evidence>
<feature type="domain" description="Signal transduction histidine kinase internal region" evidence="2">
    <location>
        <begin position="195"/>
        <end position="272"/>
    </location>
</feature>
<keyword evidence="1" id="KW-1133">Transmembrane helix</keyword>
<name>A0A7T2VUX5_ACIJO</name>
<keyword evidence="3" id="KW-0418">Kinase</keyword>
<dbReference type="SUPFAM" id="SSF55874">
    <property type="entry name" value="ATPase domain of HSP90 chaperone/DNA topoisomerase II/histidine kinase"/>
    <property type="match status" value="1"/>
</dbReference>
<feature type="transmembrane region" description="Helical" evidence="1">
    <location>
        <begin position="84"/>
        <end position="103"/>
    </location>
</feature>
<reference evidence="3 4" key="1">
    <citation type="submission" date="2020-12" db="EMBL/GenBank/DDBJ databases">
        <title>FDA dAtabase for Regulatory Grade micrObial Sequences (FDA-ARGOS): Supporting development and validation of Infectious Disease Dx tests.</title>
        <authorList>
            <person name="Sproer C."/>
            <person name="Gronow S."/>
            <person name="Severitt S."/>
            <person name="Schroder I."/>
            <person name="Tallon L."/>
            <person name="Sadzewicz L."/>
            <person name="Zhao X."/>
            <person name="Boylan J."/>
            <person name="Ott S."/>
            <person name="Bowen H."/>
            <person name="Vavikolanu K."/>
            <person name="Mehta A."/>
            <person name="Aluvathingal J."/>
            <person name="Nadendla S."/>
            <person name="Lowell S."/>
            <person name="Myers T."/>
            <person name="Yan Y."/>
            <person name="Sichtig H."/>
        </authorList>
    </citation>
    <scope>NUCLEOTIDE SEQUENCE [LARGE SCALE GENOMIC DNA]</scope>
    <source>
        <strain evidence="3 4">FDAARGOS_910</strain>
    </source>
</reference>
<dbReference type="PANTHER" id="PTHR34220">
    <property type="entry name" value="SENSOR HISTIDINE KINASE YPDA"/>
    <property type="match status" value="1"/>
</dbReference>
<dbReference type="Proteomes" id="UP000595107">
    <property type="component" value="Chromosome"/>
</dbReference>
<dbReference type="InterPro" id="IPR050640">
    <property type="entry name" value="Bact_2-comp_sensor_kinase"/>
</dbReference>
<proteinExistence type="predicted"/>
<dbReference type="GO" id="GO:0016020">
    <property type="term" value="C:membrane"/>
    <property type="evidence" value="ECO:0007669"/>
    <property type="project" value="InterPro"/>
</dbReference>
<evidence type="ECO:0000256" key="1">
    <source>
        <dbReference type="SAM" id="Phobius"/>
    </source>
</evidence>
<feature type="transmembrane region" description="Helical" evidence="1">
    <location>
        <begin position="115"/>
        <end position="141"/>
    </location>
</feature>
<dbReference type="EMBL" id="CP065666">
    <property type="protein sequence ID" value="QPS03612.1"/>
    <property type="molecule type" value="Genomic_DNA"/>
</dbReference>